<dbReference type="GO" id="GO:0007210">
    <property type="term" value="P:serotonin receptor signaling pathway"/>
    <property type="evidence" value="ECO:0007669"/>
    <property type="project" value="TreeGrafter"/>
</dbReference>
<proteinExistence type="inferred from homology"/>
<feature type="region of interest" description="Disordered" evidence="10">
    <location>
        <begin position="370"/>
        <end position="395"/>
    </location>
</feature>
<dbReference type="PANTHER" id="PTHR24247">
    <property type="entry name" value="5-HYDROXYTRYPTAMINE RECEPTOR"/>
    <property type="match status" value="1"/>
</dbReference>
<keyword evidence="4 11" id="KW-0812">Transmembrane</keyword>
<feature type="transmembrane region" description="Helical" evidence="11">
    <location>
        <begin position="154"/>
        <end position="176"/>
    </location>
</feature>
<evidence type="ECO:0000313" key="15">
    <source>
        <dbReference type="Proteomes" id="UP000440578"/>
    </source>
</evidence>
<evidence type="ECO:0000256" key="3">
    <source>
        <dbReference type="ARBA" id="ARBA00022475"/>
    </source>
</evidence>
<dbReference type="GO" id="GO:0030594">
    <property type="term" value="F:neurotransmitter receptor activity"/>
    <property type="evidence" value="ECO:0007669"/>
    <property type="project" value="TreeGrafter"/>
</dbReference>
<keyword evidence="3" id="KW-1003">Cell membrane</keyword>
<name>A0A6A4V9A3_AMPAM</name>
<evidence type="ECO:0000256" key="1">
    <source>
        <dbReference type="ARBA" id="ARBA00004651"/>
    </source>
</evidence>
<organism evidence="14 15">
    <name type="scientific">Amphibalanus amphitrite</name>
    <name type="common">Striped barnacle</name>
    <name type="synonym">Balanus amphitrite</name>
    <dbReference type="NCBI Taxonomy" id="1232801"/>
    <lineage>
        <taxon>Eukaryota</taxon>
        <taxon>Metazoa</taxon>
        <taxon>Ecdysozoa</taxon>
        <taxon>Arthropoda</taxon>
        <taxon>Crustacea</taxon>
        <taxon>Multicrustacea</taxon>
        <taxon>Cirripedia</taxon>
        <taxon>Thoracica</taxon>
        <taxon>Thoracicalcarea</taxon>
        <taxon>Balanomorpha</taxon>
        <taxon>Balanoidea</taxon>
        <taxon>Balanidae</taxon>
        <taxon>Amphibalaninae</taxon>
        <taxon>Amphibalanus</taxon>
    </lineage>
</organism>
<evidence type="ECO:0000256" key="12">
    <source>
        <dbReference type="SAM" id="SignalP"/>
    </source>
</evidence>
<dbReference type="InterPro" id="IPR017452">
    <property type="entry name" value="GPCR_Rhodpsn_7TM"/>
</dbReference>
<evidence type="ECO:0000256" key="6">
    <source>
        <dbReference type="ARBA" id="ARBA00023040"/>
    </source>
</evidence>
<keyword evidence="5 11" id="KW-1133">Transmembrane helix</keyword>
<evidence type="ECO:0000256" key="2">
    <source>
        <dbReference type="ARBA" id="ARBA00010663"/>
    </source>
</evidence>
<protein>
    <submittedName>
        <fullName evidence="14">5-hydroxytryptamine receptor 2C</fullName>
    </submittedName>
</protein>
<feature type="signal peptide" evidence="12">
    <location>
        <begin position="1"/>
        <end position="18"/>
    </location>
</feature>
<comment type="subcellular location">
    <subcellularLocation>
        <location evidence="1">Cell membrane</location>
        <topology evidence="1">Multi-pass membrane protein</topology>
    </subcellularLocation>
</comment>
<dbReference type="AlphaFoldDB" id="A0A6A4V9A3"/>
<dbReference type="SUPFAM" id="SSF81321">
    <property type="entry name" value="Family A G protein-coupled receptor-like"/>
    <property type="match status" value="1"/>
</dbReference>
<feature type="domain" description="G-protein coupled receptors family 1 profile" evidence="13">
    <location>
        <begin position="59"/>
        <end position="301"/>
    </location>
</feature>
<keyword evidence="6" id="KW-0297">G-protein coupled receptor</keyword>
<keyword evidence="9" id="KW-0807">Transducer</keyword>
<evidence type="ECO:0000256" key="5">
    <source>
        <dbReference type="ARBA" id="ARBA00022989"/>
    </source>
</evidence>
<keyword evidence="7 11" id="KW-0472">Membrane</keyword>
<dbReference type="EMBL" id="VIIS01002168">
    <property type="protein sequence ID" value="KAF0287760.1"/>
    <property type="molecule type" value="Genomic_DNA"/>
</dbReference>
<dbReference type="PANTHER" id="PTHR24247:SF228">
    <property type="entry name" value="5-HYDROXYTRYPTAMINE (SEROTONIN) RECEPTOR 2A, ISOFORM B"/>
    <property type="match status" value="1"/>
</dbReference>
<evidence type="ECO:0000256" key="7">
    <source>
        <dbReference type="ARBA" id="ARBA00023136"/>
    </source>
</evidence>
<dbReference type="GO" id="GO:0004993">
    <property type="term" value="F:G protein-coupled serotonin receptor activity"/>
    <property type="evidence" value="ECO:0007669"/>
    <property type="project" value="TreeGrafter"/>
</dbReference>
<evidence type="ECO:0000256" key="10">
    <source>
        <dbReference type="SAM" id="MobiDB-lite"/>
    </source>
</evidence>
<comment type="caution">
    <text evidence="14">The sequence shown here is derived from an EMBL/GenBank/DDBJ whole genome shotgun (WGS) entry which is preliminary data.</text>
</comment>
<evidence type="ECO:0000256" key="9">
    <source>
        <dbReference type="ARBA" id="ARBA00023224"/>
    </source>
</evidence>
<dbReference type="GO" id="GO:0005886">
    <property type="term" value="C:plasma membrane"/>
    <property type="evidence" value="ECO:0007669"/>
    <property type="project" value="UniProtKB-SubCell"/>
</dbReference>
<dbReference type="Pfam" id="PF00001">
    <property type="entry name" value="7tm_1"/>
    <property type="match status" value="1"/>
</dbReference>
<reference evidence="14 15" key="1">
    <citation type="submission" date="2019-07" db="EMBL/GenBank/DDBJ databases">
        <title>Draft genome assembly of a fouling barnacle, Amphibalanus amphitrite (Darwin, 1854): The first reference genome for Thecostraca.</title>
        <authorList>
            <person name="Kim W."/>
        </authorList>
    </citation>
    <scope>NUCLEOTIDE SEQUENCE [LARGE SCALE GENOMIC DNA]</scope>
    <source>
        <strain evidence="14">SNU_AA5</strain>
        <tissue evidence="14">Soma without cirri and trophi</tissue>
    </source>
</reference>
<accession>A0A6A4V9A3</accession>
<feature type="chain" id="PRO_5025572087" evidence="12">
    <location>
        <begin position="19"/>
        <end position="412"/>
    </location>
</feature>
<dbReference type="OrthoDB" id="5859976at2759"/>
<dbReference type="PROSITE" id="PS50262">
    <property type="entry name" value="G_PROTEIN_RECEP_F1_2"/>
    <property type="match status" value="1"/>
</dbReference>
<evidence type="ECO:0000259" key="13">
    <source>
        <dbReference type="PROSITE" id="PS50262"/>
    </source>
</evidence>
<dbReference type="GO" id="GO:0007268">
    <property type="term" value="P:chemical synaptic transmission"/>
    <property type="evidence" value="ECO:0007669"/>
    <property type="project" value="TreeGrafter"/>
</dbReference>
<dbReference type="PRINTS" id="PR00237">
    <property type="entry name" value="GPCRRHODOPSN"/>
</dbReference>
<evidence type="ECO:0000256" key="11">
    <source>
        <dbReference type="SAM" id="Phobius"/>
    </source>
</evidence>
<keyword evidence="12" id="KW-0732">Signal</keyword>
<keyword evidence="8 14" id="KW-0675">Receptor</keyword>
<dbReference type="GO" id="GO:0030425">
    <property type="term" value="C:dendrite"/>
    <property type="evidence" value="ECO:0007669"/>
    <property type="project" value="TreeGrafter"/>
</dbReference>
<evidence type="ECO:0000256" key="8">
    <source>
        <dbReference type="ARBA" id="ARBA00023170"/>
    </source>
</evidence>
<dbReference type="GO" id="GO:0007187">
    <property type="term" value="P:G protein-coupled receptor signaling pathway, coupled to cyclic nucleotide second messenger"/>
    <property type="evidence" value="ECO:0007669"/>
    <property type="project" value="TreeGrafter"/>
</dbReference>
<dbReference type="Gene3D" id="1.20.1070.10">
    <property type="entry name" value="Rhodopsin 7-helix transmembrane proteins"/>
    <property type="match status" value="1"/>
</dbReference>
<dbReference type="GO" id="GO:0045202">
    <property type="term" value="C:synapse"/>
    <property type="evidence" value="ECO:0007669"/>
    <property type="project" value="GOC"/>
</dbReference>
<dbReference type="Proteomes" id="UP000440578">
    <property type="component" value="Unassembled WGS sequence"/>
</dbReference>
<keyword evidence="15" id="KW-1185">Reference proteome</keyword>
<gene>
    <name evidence="14" type="primary">HTR2C</name>
    <name evidence="14" type="ORF">FJT64_013841</name>
</gene>
<evidence type="ECO:0000256" key="4">
    <source>
        <dbReference type="ARBA" id="ARBA00022692"/>
    </source>
</evidence>
<sequence>MKVDFLLALLVLTPPASSLGGKSEYQESDKSRANAASRSSSLLAAARRRRCLRIGRVDEWPLNAAWCNFYVTCDVLACTASIWHMSFISLGRYLGIRDPLKNQPRNTFRQVVTRVVLVWLLSLGISSIVTIMGIVNLDNIMPNPKVCAINNRVFFVVGSLLAFFIPMVIMVITYSLTTWLLRQKCRSGATLRHRHVGRSVALRQRASSGRGEPAELRLAPLTNGYRISTRDVAVQTPESISRETRRFPLTLRLTAAVRGVSPADRAAQHGAHRRAEGLSGARPRVSRRFVVCWAPFFTLNISNGLSRSIYVNPYVEAVFLWLGLRVLHHQPHHLHQRQQDVPHGLLKLLRCGCRQFQHGHRYRAYSLNDTGASSTPLSKPPSAHFRTPSLSQQRGPDALQMPAFALKSQTIS</sequence>
<evidence type="ECO:0000313" key="14">
    <source>
        <dbReference type="EMBL" id="KAF0287760.1"/>
    </source>
</evidence>
<feature type="transmembrane region" description="Helical" evidence="11">
    <location>
        <begin position="111"/>
        <end position="134"/>
    </location>
</feature>
<comment type="similarity">
    <text evidence="2">Belongs to the G-protein coupled receptor 1 family.</text>
</comment>
<dbReference type="InterPro" id="IPR000276">
    <property type="entry name" value="GPCR_Rhodpsn"/>
</dbReference>
<dbReference type="GO" id="GO:0051378">
    <property type="term" value="F:serotonin binding"/>
    <property type="evidence" value="ECO:0007669"/>
    <property type="project" value="TreeGrafter"/>
</dbReference>